<evidence type="ECO:0000313" key="4">
    <source>
        <dbReference type="EMBL" id="ELW61510.1"/>
    </source>
</evidence>
<accession>L9KF74</accession>
<dbReference type="PANTHER" id="PTHR18860">
    <property type="entry name" value="14-3-3 PROTEIN"/>
    <property type="match status" value="1"/>
</dbReference>
<feature type="region of interest" description="Disordered" evidence="2">
    <location>
        <begin position="1"/>
        <end position="54"/>
    </location>
</feature>
<dbReference type="SUPFAM" id="SSF48445">
    <property type="entry name" value="14-3-3 protein"/>
    <property type="match status" value="1"/>
</dbReference>
<organism evidence="4 5">
    <name type="scientific">Tupaia chinensis</name>
    <name type="common">Chinese tree shrew</name>
    <name type="synonym">Tupaia belangeri chinensis</name>
    <dbReference type="NCBI Taxonomy" id="246437"/>
    <lineage>
        <taxon>Eukaryota</taxon>
        <taxon>Metazoa</taxon>
        <taxon>Chordata</taxon>
        <taxon>Craniata</taxon>
        <taxon>Vertebrata</taxon>
        <taxon>Euteleostomi</taxon>
        <taxon>Mammalia</taxon>
        <taxon>Eutheria</taxon>
        <taxon>Euarchontoglires</taxon>
        <taxon>Scandentia</taxon>
        <taxon>Tupaiidae</taxon>
        <taxon>Tupaia</taxon>
    </lineage>
</organism>
<dbReference type="Proteomes" id="UP000011518">
    <property type="component" value="Unassembled WGS sequence"/>
</dbReference>
<gene>
    <name evidence="4" type="ORF">TREES_T100009265</name>
</gene>
<feature type="compositionally biased region" description="Low complexity" evidence="2">
    <location>
        <begin position="83"/>
        <end position="96"/>
    </location>
</feature>
<dbReference type="AlphaFoldDB" id="L9KF74"/>
<evidence type="ECO:0000313" key="5">
    <source>
        <dbReference type="Proteomes" id="UP000011518"/>
    </source>
</evidence>
<dbReference type="EMBL" id="KB320875">
    <property type="protein sequence ID" value="ELW61510.1"/>
    <property type="molecule type" value="Genomic_DNA"/>
</dbReference>
<feature type="domain" description="14-3-3" evidence="3">
    <location>
        <begin position="102"/>
        <end position="168"/>
    </location>
</feature>
<sequence>MSSKSLLHNLTLEGKNGLASWPQRHEPLQQNSSRLWSELSAPSAPAPGRAPTPCTTEKMELIQNAKQAEEAKRYDDMGTYVKAAAGPPGGSSPAWSRRPDTSDKKLPLIKDHQEKVESELRSTCTTVLKVLAKYLIANATDLESKVFYLEMKGDHFRYPTEVARGDER</sequence>
<reference evidence="5" key="2">
    <citation type="journal article" date="2013" name="Nat. Commun.">
        <title>Genome of the Chinese tree shrew.</title>
        <authorList>
            <person name="Fan Y."/>
            <person name="Huang Z.Y."/>
            <person name="Cao C.C."/>
            <person name="Chen C.S."/>
            <person name="Chen Y.X."/>
            <person name="Fan D.D."/>
            <person name="He J."/>
            <person name="Hou H.L."/>
            <person name="Hu L."/>
            <person name="Hu X.T."/>
            <person name="Jiang X.T."/>
            <person name="Lai R."/>
            <person name="Lang Y.S."/>
            <person name="Liang B."/>
            <person name="Liao S.G."/>
            <person name="Mu D."/>
            <person name="Ma Y.Y."/>
            <person name="Niu Y.Y."/>
            <person name="Sun X.Q."/>
            <person name="Xia J.Q."/>
            <person name="Xiao J."/>
            <person name="Xiong Z.Q."/>
            <person name="Xu L."/>
            <person name="Yang L."/>
            <person name="Zhang Y."/>
            <person name="Zhao W."/>
            <person name="Zhao X.D."/>
            <person name="Zheng Y.T."/>
            <person name="Zhou J.M."/>
            <person name="Zhu Y.B."/>
            <person name="Zhang G.J."/>
            <person name="Wang J."/>
            <person name="Yao Y.G."/>
        </authorList>
    </citation>
    <scope>NUCLEOTIDE SEQUENCE [LARGE SCALE GENOMIC DNA]</scope>
</reference>
<dbReference type="InterPro" id="IPR023410">
    <property type="entry name" value="14-3-3_domain"/>
</dbReference>
<dbReference type="InterPro" id="IPR036815">
    <property type="entry name" value="14-3-3_dom_sf"/>
</dbReference>
<evidence type="ECO:0000259" key="3">
    <source>
        <dbReference type="Pfam" id="PF00244"/>
    </source>
</evidence>
<protein>
    <submittedName>
        <fullName evidence="4">14-3-3 protein theta</fullName>
    </submittedName>
</protein>
<evidence type="ECO:0000256" key="2">
    <source>
        <dbReference type="SAM" id="MobiDB-lite"/>
    </source>
</evidence>
<dbReference type="Gene3D" id="1.20.190.20">
    <property type="entry name" value="14-3-3 domain"/>
    <property type="match status" value="1"/>
</dbReference>
<name>L9KF74_TUPCH</name>
<comment type="similarity">
    <text evidence="1">Belongs to the 14-3-3 family.</text>
</comment>
<dbReference type="STRING" id="246437.L9KF74"/>
<dbReference type="PRINTS" id="PR00305">
    <property type="entry name" value="1433ZETA"/>
</dbReference>
<keyword evidence="5" id="KW-1185">Reference proteome</keyword>
<proteinExistence type="inferred from homology"/>
<reference evidence="5" key="1">
    <citation type="submission" date="2012-07" db="EMBL/GenBank/DDBJ databases">
        <title>Genome of the Chinese tree shrew, a rising model animal genetically related to primates.</title>
        <authorList>
            <person name="Zhang G."/>
            <person name="Fan Y."/>
            <person name="Yao Y."/>
            <person name="Huang Z."/>
        </authorList>
    </citation>
    <scope>NUCLEOTIDE SEQUENCE [LARGE SCALE GENOMIC DNA]</scope>
</reference>
<dbReference type="InParanoid" id="L9KF74"/>
<evidence type="ECO:0000256" key="1">
    <source>
        <dbReference type="ARBA" id="ARBA00006141"/>
    </source>
</evidence>
<dbReference type="InterPro" id="IPR000308">
    <property type="entry name" value="14-3-3"/>
</dbReference>
<dbReference type="Pfam" id="PF00244">
    <property type="entry name" value="14-3-3"/>
    <property type="match status" value="1"/>
</dbReference>
<feature type="region of interest" description="Disordered" evidence="2">
    <location>
        <begin position="80"/>
        <end position="103"/>
    </location>
</feature>